<reference evidence="2" key="1">
    <citation type="submission" date="2023-03" db="EMBL/GenBank/DDBJ databases">
        <title>Massive genome expansion in bonnet fungi (Mycena s.s.) driven by repeated elements and novel gene families across ecological guilds.</title>
        <authorList>
            <consortium name="Lawrence Berkeley National Laboratory"/>
            <person name="Harder C.B."/>
            <person name="Miyauchi S."/>
            <person name="Viragh M."/>
            <person name="Kuo A."/>
            <person name="Thoen E."/>
            <person name="Andreopoulos B."/>
            <person name="Lu D."/>
            <person name="Skrede I."/>
            <person name="Drula E."/>
            <person name="Henrissat B."/>
            <person name="Morin E."/>
            <person name="Kohler A."/>
            <person name="Barry K."/>
            <person name="LaButti K."/>
            <person name="Morin E."/>
            <person name="Salamov A."/>
            <person name="Lipzen A."/>
            <person name="Mereny Z."/>
            <person name="Hegedus B."/>
            <person name="Baldrian P."/>
            <person name="Stursova M."/>
            <person name="Weitz H."/>
            <person name="Taylor A."/>
            <person name="Grigoriev I.V."/>
            <person name="Nagy L.G."/>
            <person name="Martin F."/>
            <person name="Kauserud H."/>
        </authorList>
    </citation>
    <scope>NUCLEOTIDE SEQUENCE</scope>
    <source>
        <strain evidence="2">CBHHK067</strain>
    </source>
</reference>
<dbReference type="AlphaFoldDB" id="A0AAD7BZA1"/>
<feature type="non-terminal residue" evidence="2">
    <location>
        <position position="128"/>
    </location>
</feature>
<sequence length="128" mass="14018">IRIHWIPAHVGIEGNEAVDARAKEAAQGATTPLASRIRHLEGVLPLSQAAAITAGAHALSSTVARMYDDLSRPQCSILTQLRTMHIGLNAFLYRFHLAPSPDCALCLVPETVPHFLLTCPRFRLQRFA</sequence>
<dbReference type="Proteomes" id="UP001221757">
    <property type="component" value="Unassembled WGS sequence"/>
</dbReference>
<gene>
    <name evidence="2" type="ORF">B0H17DRAFT_836075</name>
</gene>
<evidence type="ECO:0000259" key="1">
    <source>
        <dbReference type="PROSITE" id="PS50879"/>
    </source>
</evidence>
<dbReference type="SUPFAM" id="SSF53098">
    <property type="entry name" value="Ribonuclease H-like"/>
    <property type="match status" value="1"/>
</dbReference>
<dbReference type="GO" id="GO:0004523">
    <property type="term" value="F:RNA-DNA hybrid ribonuclease activity"/>
    <property type="evidence" value="ECO:0007669"/>
    <property type="project" value="InterPro"/>
</dbReference>
<feature type="non-terminal residue" evidence="2">
    <location>
        <position position="1"/>
    </location>
</feature>
<accession>A0AAD7BZA1</accession>
<name>A0AAD7BZA1_MYCRO</name>
<protein>
    <recommendedName>
        <fullName evidence="1">RNase H type-1 domain-containing protein</fullName>
    </recommendedName>
</protein>
<feature type="domain" description="RNase H type-1" evidence="1">
    <location>
        <begin position="1"/>
        <end position="27"/>
    </location>
</feature>
<proteinExistence type="predicted"/>
<keyword evidence="3" id="KW-1185">Reference proteome</keyword>
<dbReference type="GO" id="GO:0003676">
    <property type="term" value="F:nucleic acid binding"/>
    <property type="evidence" value="ECO:0007669"/>
    <property type="project" value="InterPro"/>
</dbReference>
<dbReference type="Gene3D" id="3.30.420.10">
    <property type="entry name" value="Ribonuclease H-like superfamily/Ribonuclease H"/>
    <property type="match status" value="1"/>
</dbReference>
<dbReference type="InterPro" id="IPR002156">
    <property type="entry name" value="RNaseH_domain"/>
</dbReference>
<dbReference type="EMBL" id="JARKIE010000491">
    <property type="protein sequence ID" value="KAJ7633300.1"/>
    <property type="molecule type" value="Genomic_DNA"/>
</dbReference>
<dbReference type="InterPro" id="IPR012337">
    <property type="entry name" value="RNaseH-like_sf"/>
</dbReference>
<organism evidence="2 3">
    <name type="scientific">Mycena rosella</name>
    <name type="common">Pink bonnet</name>
    <name type="synonym">Agaricus rosellus</name>
    <dbReference type="NCBI Taxonomy" id="1033263"/>
    <lineage>
        <taxon>Eukaryota</taxon>
        <taxon>Fungi</taxon>
        <taxon>Dikarya</taxon>
        <taxon>Basidiomycota</taxon>
        <taxon>Agaricomycotina</taxon>
        <taxon>Agaricomycetes</taxon>
        <taxon>Agaricomycetidae</taxon>
        <taxon>Agaricales</taxon>
        <taxon>Marasmiineae</taxon>
        <taxon>Mycenaceae</taxon>
        <taxon>Mycena</taxon>
    </lineage>
</organism>
<evidence type="ECO:0000313" key="2">
    <source>
        <dbReference type="EMBL" id="KAJ7633300.1"/>
    </source>
</evidence>
<dbReference type="PROSITE" id="PS50879">
    <property type="entry name" value="RNASE_H_1"/>
    <property type="match status" value="1"/>
</dbReference>
<dbReference type="InterPro" id="IPR036397">
    <property type="entry name" value="RNaseH_sf"/>
</dbReference>
<comment type="caution">
    <text evidence="2">The sequence shown here is derived from an EMBL/GenBank/DDBJ whole genome shotgun (WGS) entry which is preliminary data.</text>
</comment>
<evidence type="ECO:0000313" key="3">
    <source>
        <dbReference type="Proteomes" id="UP001221757"/>
    </source>
</evidence>